<feature type="region of interest" description="Disordered" evidence="1">
    <location>
        <begin position="76"/>
        <end position="100"/>
    </location>
</feature>
<dbReference type="GO" id="GO:0005737">
    <property type="term" value="C:cytoplasm"/>
    <property type="evidence" value="ECO:0007669"/>
    <property type="project" value="TreeGrafter"/>
</dbReference>
<keyword evidence="3" id="KW-1185">Reference proteome</keyword>
<dbReference type="AlphaFoldDB" id="A0A6G1HJC7"/>
<accession>A0A6G1HJC7</accession>
<organism evidence="2 3">
    <name type="scientific">Trichodelitschia bisporula</name>
    <dbReference type="NCBI Taxonomy" id="703511"/>
    <lineage>
        <taxon>Eukaryota</taxon>
        <taxon>Fungi</taxon>
        <taxon>Dikarya</taxon>
        <taxon>Ascomycota</taxon>
        <taxon>Pezizomycotina</taxon>
        <taxon>Dothideomycetes</taxon>
        <taxon>Dothideomycetes incertae sedis</taxon>
        <taxon>Phaeotrichales</taxon>
        <taxon>Phaeotrichaceae</taxon>
        <taxon>Trichodelitschia</taxon>
    </lineage>
</organism>
<evidence type="ECO:0000313" key="2">
    <source>
        <dbReference type="EMBL" id="KAF2395947.1"/>
    </source>
</evidence>
<dbReference type="EMBL" id="ML996709">
    <property type="protein sequence ID" value="KAF2395947.1"/>
    <property type="molecule type" value="Genomic_DNA"/>
</dbReference>
<feature type="compositionally biased region" description="Basic and acidic residues" evidence="1">
    <location>
        <begin position="80"/>
        <end position="90"/>
    </location>
</feature>
<dbReference type="InterPro" id="IPR018824">
    <property type="entry name" value="Conidiation-specific_6"/>
</dbReference>
<name>A0A6G1HJC7_9PEZI</name>
<gene>
    <name evidence="2" type="ORF">EJ06DRAFT_585508</name>
</gene>
<dbReference type="Proteomes" id="UP000799640">
    <property type="component" value="Unassembled WGS sequence"/>
</dbReference>
<proteinExistence type="predicted"/>
<evidence type="ECO:0000256" key="1">
    <source>
        <dbReference type="SAM" id="MobiDB-lite"/>
    </source>
</evidence>
<dbReference type="PANTHER" id="PTHR36576:SF1">
    <property type="entry name" value="UPF0654 PROTEIN C11D3.01C-RELATED"/>
    <property type="match status" value="1"/>
</dbReference>
<dbReference type="OrthoDB" id="5419162at2759"/>
<dbReference type="InterPro" id="IPR052670">
    <property type="entry name" value="UPF0654_domain"/>
</dbReference>
<dbReference type="PANTHER" id="PTHR36576">
    <property type="entry name" value="UPF0654 PROTEIN C11D3.01C-RELATED"/>
    <property type="match status" value="1"/>
</dbReference>
<protein>
    <recommendedName>
        <fullName evidence="4">Conidiation protein 6</fullName>
    </recommendedName>
</protein>
<sequence>MANPGNVIGGYKATISNPTVSNQAKEHAKEVLEEEYNIPVAEGTRRPSQTAITNEAVEGKNPGNVVGGYKATIHNPRVSESAKEHARETLDAMGVEPPED</sequence>
<reference evidence="2" key="1">
    <citation type="journal article" date="2020" name="Stud. Mycol.">
        <title>101 Dothideomycetes genomes: a test case for predicting lifestyles and emergence of pathogens.</title>
        <authorList>
            <person name="Haridas S."/>
            <person name="Albert R."/>
            <person name="Binder M."/>
            <person name="Bloem J."/>
            <person name="Labutti K."/>
            <person name="Salamov A."/>
            <person name="Andreopoulos B."/>
            <person name="Baker S."/>
            <person name="Barry K."/>
            <person name="Bills G."/>
            <person name="Bluhm B."/>
            <person name="Cannon C."/>
            <person name="Castanera R."/>
            <person name="Culley D."/>
            <person name="Daum C."/>
            <person name="Ezra D."/>
            <person name="Gonzalez J."/>
            <person name="Henrissat B."/>
            <person name="Kuo A."/>
            <person name="Liang C."/>
            <person name="Lipzen A."/>
            <person name="Lutzoni F."/>
            <person name="Magnuson J."/>
            <person name="Mondo S."/>
            <person name="Nolan M."/>
            <person name="Ohm R."/>
            <person name="Pangilinan J."/>
            <person name="Park H.-J."/>
            <person name="Ramirez L."/>
            <person name="Alfaro M."/>
            <person name="Sun H."/>
            <person name="Tritt A."/>
            <person name="Yoshinaga Y."/>
            <person name="Zwiers L.-H."/>
            <person name="Turgeon B."/>
            <person name="Goodwin S."/>
            <person name="Spatafora J."/>
            <person name="Crous P."/>
            <person name="Grigoriev I."/>
        </authorList>
    </citation>
    <scope>NUCLEOTIDE SEQUENCE</scope>
    <source>
        <strain evidence="2">CBS 262.69</strain>
    </source>
</reference>
<evidence type="ECO:0000313" key="3">
    <source>
        <dbReference type="Proteomes" id="UP000799640"/>
    </source>
</evidence>
<evidence type="ECO:0008006" key="4">
    <source>
        <dbReference type="Google" id="ProtNLM"/>
    </source>
</evidence>
<dbReference type="Pfam" id="PF10346">
    <property type="entry name" value="Con-6"/>
    <property type="match status" value="2"/>
</dbReference>